<evidence type="ECO:0000259" key="3">
    <source>
        <dbReference type="PROSITE" id="PS50106"/>
    </source>
</evidence>
<dbReference type="Pfam" id="PF13180">
    <property type="entry name" value="PDZ_2"/>
    <property type="match status" value="1"/>
</dbReference>
<dbReference type="AlphaFoldDB" id="A0A2J0QBZ3"/>
<dbReference type="Pfam" id="PF13365">
    <property type="entry name" value="Trypsin_2"/>
    <property type="match status" value="1"/>
</dbReference>
<dbReference type="InterPro" id="IPR001478">
    <property type="entry name" value="PDZ"/>
</dbReference>
<comment type="caution">
    <text evidence="4">The sequence shown here is derived from an EMBL/GenBank/DDBJ whole genome shotgun (WGS) entry which is preliminary data.</text>
</comment>
<evidence type="ECO:0000313" key="4">
    <source>
        <dbReference type="EMBL" id="PJE51451.1"/>
    </source>
</evidence>
<dbReference type="Proteomes" id="UP000228496">
    <property type="component" value="Unassembled WGS sequence"/>
</dbReference>
<evidence type="ECO:0000256" key="2">
    <source>
        <dbReference type="ARBA" id="ARBA00022801"/>
    </source>
</evidence>
<feature type="domain" description="PDZ" evidence="3">
    <location>
        <begin position="239"/>
        <end position="308"/>
    </location>
</feature>
<accession>A0A2J0QBZ3</accession>
<dbReference type="InterPro" id="IPR001940">
    <property type="entry name" value="Peptidase_S1C"/>
</dbReference>
<name>A0A2J0QBZ3_9BACT</name>
<dbReference type="PANTHER" id="PTHR43343:SF3">
    <property type="entry name" value="PROTEASE DO-LIKE 8, CHLOROPLASTIC"/>
    <property type="match status" value="1"/>
</dbReference>
<dbReference type="SUPFAM" id="SSF50494">
    <property type="entry name" value="Trypsin-like serine proteases"/>
    <property type="match status" value="1"/>
</dbReference>
<reference evidence="4 5" key="1">
    <citation type="submission" date="2017-09" db="EMBL/GenBank/DDBJ databases">
        <title>Depth-based differentiation of microbial function through sediment-hosted aquifers and enrichment of novel symbionts in the deep terrestrial subsurface.</title>
        <authorList>
            <person name="Probst A.J."/>
            <person name="Ladd B."/>
            <person name="Jarett J.K."/>
            <person name="Geller-Mcgrath D.E."/>
            <person name="Sieber C.M."/>
            <person name="Emerson J.B."/>
            <person name="Anantharaman K."/>
            <person name="Thomas B.C."/>
            <person name="Malmstrom R."/>
            <person name="Stieglmeier M."/>
            <person name="Klingl A."/>
            <person name="Woyke T."/>
            <person name="Ryan C.M."/>
            <person name="Banfield J.F."/>
        </authorList>
    </citation>
    <scope>NUCLEOTIDE SEQUENCE [LARGE SCALE GENOMIC DNA]</scope>
    <source>
        <strain evidence="4">CG10_big_fil_rev_8_21_14_0_10_36_16</strain>
    </source>
</reference>
<gene>
    <name evidence="4" type="ORF">COV29_00485</name>
</gene>
<dbReference type="PROSITE" id="PS50106">
    <property type="entry name" value="PDZ"/>
    <property type="match status" value="1"/>
</dbReference>
<keyword evidence="2" id="KW-0378">Hydrolase</keyword>
<dbReference type="GO" id="GO:0006508">
    <property type="term" value="P:proteolysis"/>
    <property type="evidence" value="ECO:0007669"/>
    <property type="project" value="UniProtKB-KW"/>
</dbReference>
<proteinExistence type="predicted"/>
<organism evidence="4 5">
    <name type="scientific">Candidatus Yanofskybacteria bacterium CG10_big_fil_rev_8_21_14_0_10_36_16</name>
    <dbReference type="NCBI Taxonomy" id="1975096"/>
    <lineage>
        <taxon>Bacteria</taxon>
        <taxon>Candidatus Yanofskyibacteriota</taxon>
    </lineage>
</organism>
<sequence length="353" mass="37486">MFFSVFMFAIWLSPAFSQDKPIGRFTFSEIHDNVKDSVVTLEVEATVVIQGRPQSADGSGSGVVWGKDGYIVTNKHVIQEDSSVNGQEIKRRARKVYVVSPTGIKITATIVGVAPDTDLALIKINEESVANFKAMEIGDSDSIRVGEHVLAIGSPFGLGGTLTSGIVSSVRSIDMNGSKLPHQMIQTDAAINPGNSGGALVNLDGELVGIPTMIISRTGSNAGIGFAIPSNVVKKIVEDIKNEKTSLGYLGINVQNVNELSSVIRKQLGLQDAGGVMVTSLVPDGPSANSGISQGDIILSVNAQEVKDDVGFRWLERSLSPGKEAFLEIKKRTPNAVEKVKIVVGENKEADTL</sequence>
<dbReference type="InterPro" id="IPR036034">
    <property type="entry name" value="PDZ_sf"/>
</dbReference>
<evidence type="ECO:0000256" key="1">
    <source>
        <dbReference type="ARBA" id="ARBA00022670"/>
    </source>
</evidence>
<dbReference type="InterPro" id="IPR051201">
    <property type="entry name" value="Chloro_Bact_Ser_Proteases"/>
</dbReference>
<protein>
    <recommendedName>
        <fullName evidence="3">PDZ domain-containing protein</fullName>
    </recommendedName>
</protein>
<dbReference type="SUPFAM" id="SSF50156">
    <property type="entry name" value="PDZ domain-like"/>
    <property type="match status" value="1"/>
</dbReference>
<dbReference type="GO" id="GO:0004252">
    <property type="term" value="F:serine-type endopeptidase activity"/>
    <property type="evidence" value="ECO:0007669"/>
    <property type="project" value="InterPro"/>
</dbReference>
<dbReference type="SMART" id="SM00228">
    <property type="entry name" value="PDZ"/>
    <property type="match status" value="1"/>
</dbReference>
<dbReference type="PRINTS" id="PR00834">
    <property type="entry name" value="PROTEASES2C"/>
</dbReference>
<dbReference type="PANTHER" id="PTHR43343">
    <property type="entry name" value="PEPTIDASE S12"/>
    <property type="match status" value="1"/>
</dbReference>
<dbReference type="Gene3D" id="2.30.42.10">
    <property type="match status" value="1"/>
</dbReference>
<dbReference type="EMBL" id="PCXQ01000002">
    <property type="protein sequence ID" value="PJE51451.1"/>
    <property type="molecule type" value="Genomic_DNA"/>
</dbReference>
<keyword evidence="1" id="KW-0645">Protease</keyword>
<dbReference type="Gene3D" id="2.40.10.120">
    <property type="match status" value="1"/>
</dbReference>
<evidence type="ECO:0000313" key="5">
    <source>
        <dbReference type="Proteomes" id="UP000228496"/>
    </source>
</evidence>
<dbReference type="InterPro" id="IPR009003">
    <property type="entry name" value="Peptidase_S1_PA"/>
</dbReference>